<evidence type="ECO:0000313" key="3">
    <source>
        <dbReference type="Proteomes" id="UP001078443"/>
    </source>
</evidence>
<evidence type="ECO:0000313" key="2">
    <source>
        <dbReference type="EMBL" id="MCY6482816.1"/>
    </source>
</evidence>
<proteinExistence type="predicted"/>
<name>A0ABT4CV13_9CLOT</name>
<feature type="region of interest" description="Disordered" evidence="1">
    <location>
        <begin position="72"/>
        <end position="159"/>
    </location>
</feature>
<gene>
    <name evidence="2" type="ORF">OW763_00390</name>
</gene>
<evidence type="ECO:0000256" key="1">
    <source>
        <dbReference type="SAM" id="MobiDB-lite"/>
    </source>
</evidence>
<feature type="compositionally biased region" description="Polar residues" evidence="1">
    <location>
        <begin position="85"/>
        <end position="96"/>
    </location>
</feature>
<protein>
    <submittedName>
        <fullName evidence="2">Uncharacterized protein</fullName>
    </submittedName>
</protein>
<dbReference type="Proteomes" id="UP001078443">
    <property type="component" value="Unassembled WGS sequence"/>
</dbReference>
<accession>A0ABT4CV13</accession>
<comment type="caution">
    <text evidence="2">The sequence shown here is derived from an EMBL/GenBank/DDBJ whole genome shotgun (WGS) entry which is preliminary data.</text>
</comment>
<sequence length="231" mass="26668">MKKIELYNILSKFDFNTLINQNLTPTEIHKKIYQSCEEANSPSPSPNAIKTYIKNNLNLQWKKKKWISYPQNDINNTKGKKKSIPNPSDNITTSHKGTIDEENNHTEEKTASPNQINNDTKAEEKSNTICRKNENNTEDKSEPINNIKQNKSTSKRDTSINTVNFRDEDIDASQYAEYITAFGTEKISISISSFVLDMIEQRICKKYNIKRKGNRSKIIQIALTEYLRITK</sequence>
<reference evidence="2" key="1">
    <citation type="submission" date="2022-12" db="EMBL/GenBank/DDBJ databases">
        <authorList>
            <person name="Wang J."/>
        </authorList>
    </citation>
    <scope>NUCLEOTIDE SEQUENCE</scope>
    <source>
        <strain evidence="2">HY-45-18</strain>
    </source>
</reference>
<feature type="compositionally biased region" description="Basic and acidic residues" evidence="1">
    <location>
        <begin position="120"/>
        <end position="142"/>
    </location>
</feature>
<dbReference type="RefSeq" id="WP_268039082.1">
    <property type="nucleotide sequence ID" value="NZ_JAPQER010000001.1"/>
</dbReference>
<keyword evidence="3" id="KW-1185">Reference proteome</keyword>
<feature type="compositionally biased region" description="Polar residues" evidence="1">
    <location>
        <begin position="143"/>
        <end position="152"/>
    </location>
</feature>
<organism evidence="2 3">
    <name type="scientific">Clostridium aestuarii</name>
    <dbReference type="NCBI Taxonomy" id="338193"/>
    <lineage>
        <taxon>Bacteria</taxon>
        <taxon>Bacillati</taxon>
        <taxon>Bacillota</taxon>
        <taxon>Clostridia</taxon>
        <taxon>Eubacteriales</taxon>
        <taxon>Clostridiaceae</taxon>
        <taxon>Clostridium</taxon>
    </lineage>
</organism>
<dbReference type="EMBL" id="JAPQER010000001">
    <property type="protein sequence ID" value="MCY6482816.1"/>
    <property type="molecule type" value="Genomic_DNA"/>
</dbReference>
<feature type="compositionally biased region" description="Basic and acidic residues" evidence="1">
    <location>
        <begin position="97"/>
        <end position="110"/>
    </location>
</feature>